<feature type="region of interest" description="Disordered" evidence="3">
    <location>
        <begin position="325"/>
        <end position="348"/>
    </location>
</feature>
<evidence type="ECO:0000313" key="4">
    <source>
        <dbReference type="EMBL" id="QSX74237.1"/>
    </source>
</evidence>
<organism evidence="4 5">
    <name type="scientific">Lysobacter arenosi</name>
    <dbReference type="NCBI Taxonomy" id="2795387"/>
    <lineage>
        <taxon>Bacteria</taxon>
        <taxon>Pseudomonadati</taxon>
        <taxon>Pseudomonadota</taxon>
        <taxon>Gammaproteobacteria</taxon>
        <taxon>Lysobacterales</taxon>
        <taxon>Lysobacteraceae</taxon>
        <taxon>Lysobacter</taxon>
    </lineage>
</organism>
<feature type="compositionally biased region" description="Pro residues" evidence="3">
    <location>
        <begin position="338"/>
        <end position="348"/>
    </location>
</feature>
<keyword evidence="2" id="KW-0560">Oxidoreductase</keyword>
<dbReference type="InterPro" id="IPR036291">
    <property type="entry name" value="NAD(P)-bd_dom_sf"/>
</dbReference>
<sequence>MKSPVARPAQSASAQKPSVARTPVVVLGATGGVGRGVVEAALAAGRPVIAVARDKSGLQCLKAHHAKADLSVVAGSISSDADGERLAKALAKLGRPIGGVIAAVSGSSGRGRLLDHPAAYLRQRLDEDLLPHLAAARHLLPLLAQGNRGGTYVLIGGPGAEQPWAGYGHRSIATAALRMLARVLHEEARSIGVRVQLLSIDSPVNTELNREHACAQWPSAIAVGQRALALVEPHNTPKATQAVVRYADVVPVAGIDVDSVDADSITNQDLTSQGSEGITSQVTDEHDAEAQADAQTATRVTQDPEALLPSRCLQDARTLLRNLLSTNTQSPDTNNNNPPFPNQEPSSP</sequence>
<dbReference type="SUPFAM" id="SSF51735">
    <property type="entry name" value="NAD(P)-binding Rossmann-fold domains"/>
    <property type="match status" value="1"/>
</dbReference>
<accession>A0ABX7RA14</accession>
<dbReference type="InterPro" id="IPR002347">
    <property type="entry name" value="SDR_fam"/>
</dbReference>
<dbReference type="CDD" id="cd05233">
    <property type="entry name" value="SDR_c"/>
    <property type="match status" value="1"/>
</dbReference>
<dbReference type="PANTHER" id="PTHR43669">
    <property type="entry name" value="5-KETO-D-GLUCONATE 5-REDUCTASE"/>
    <property type="match status" value="1"/>
</dbReference>
<evidence type="ECO:0000256" key="1">
    <source>
        <dbReference type="ARBA" id="ARBA00006484"/>
    </source>
</evidence>
<dbReference type="Proteomes" id="UP000663400">
    <property type="component" value="Chromosome"/>
</dbReference>
<dbReference type="EMBL" id="CP071517">
    <property type="protein sequence ID" value="QSX74237.1"/>
    <property type="molecule type" value="Genomic_DNA"/>
</dbReference>
<evidence type="ECO:0000256" key="3">
    <source>
        <dbReference type="SAM" id="MobiDB-lite"/>
    </source>
</evidence>
<keyword evidence="5" id="KW-1185">Reference proteome</keyword>
<evidence type="ECO:0000256" key="2">
    <source>
        <dbReference type="ARBA" id="ARBA00023002"/>
    </source>
</evidence>
<gene>
    <name evidence="4" type="ORF">HIV01_013680</name>
</gene>
<dbReference type="Gene3D" id="3.40.50.720">
    <property type="entry name" value="NAD(P)-binding Rossmann-like Domain"/>
    <property type="match status" value="1"/>
</dbReference>
<evidence type="ECO:0000313" key="5">
    <source>
        <dbReference type="Proteomes" id="UP000663400"/>
    </source>
</evidence>
<feature type="region of interest" description="Disordered" evidence="3">
    <location>
        <begin position="267"/>
        <end position="302"/>
    </location>
</feature>
<dbReference type="Pfam" id="PF00106">
    <property type="entry name" value="adh_short"/>
    <property type="match status" value="1"/>
</dbReference>
<protein>
    <submittedName>
        <fullName evidence="4">SDR family oxidoreductase</fullName>
    </submittedName>
</protein>
<proteinExistence type="inferred from homology"/>
<name>A0ABX7RA14_9GAMM</name>
<feature type="compositionally biased region" description="Low complexity" evidence="3">
    <location>
        <begin position="325"/>
        <end position="337"/>
    </location>
</feature>
<reference evidence="4 5" key="1">
    <citation type="submission" date="2021-02" db="EMBL/GenBank/DDBJ databases">
        <title>Lysobacter arenosi sp. nov., isolated from soil of gangwondo yeongwol, south Korea.</title>
        <authorList>
            <person name="Kim K.R."/>
            <person name="Kim K.H."/>
            <person name="Jeon C.O."/>
        </authorList>
    </citation>
    <scope>NUCLEOTIDE SEQUENCE [LARGE SCALE GENOMIC DNA]</scope>
    <source>
        <strain evidence="4 5">R7</strain>
    </source>
</reference>
<dbReference type="PANTHER" id="PTHR43669:SF12">
    <property type="entry name" value="BLR5618 PROTEIN"/>
    <property type="match status" value="1"/>
</dbReference>
<feature type="compositionally biased region" description="Polar residues" evidence="3">
    <location>
        <begin position="267"/>
        <end position="282"/>
    </location>
</feature>
<comment type="similarity">
    <text evidence="1">Belongs to the short-chain dehydrogenases/reductases (SDR) family.</text>
</comment>
<dbReference type="RefSeq" id="WP_200607956.1">
    <property type="nucleotide sequence ID" value="NZ_CP071517.1"/>
</dbReference>